<keyword evidence="1" id="KW-0175">Coiled coil</keyword>
<feature type="region of interest" description="Disordered" evidence="2">
    <location>
        <begin position="547"/>
        <end position="662"/>
    </location>
</feature>
<name>A0A8J5X8E7_DIALT</name>
<feature type="compositionally biased region" description="Basic and acidic residues" evidence="2">
    <location>
        <begin position="640"/>
        <end position="662"/>
    </location>
</feature>
<gene>
    <name evidence="3" type="ORF">KFE25_011456</name>
</gene>
<dbReference type="AlphaFoldDB" id="A0A8J5X8E7"/>
<evidence type="ECO:0000256" key="2">
    <source>
        <dbReference type="SAM" id="MobiDB-lite"/>
    </source>
</evidence>
<evidence type="ECO:0000313" key="4">
    <source>
        <dbReference type="Proteomes" id="UP000751190"/>
    </source>
</evidence>
<accession>A0A8J5X8E7</accession>
<protein>
    <submittedName>
        <fullName evidence="3">Uncharacterized protein</fullName>
    </submittedName>
</protein>
<evidence type="ECO:0000256" key="1">
    <source>
        <dbReference type="SAM" id="Coils"/>
    </source>
</evidence>
<reference evidence="3" key="1">
    <citation type="submission" date="2021-05" db="EMBL/GenBank/DDBJ databases">
        <title>The genome of the haptophyte Pavlova lutheri (Diacronema luteri, Pavlovales) - a model for lipid biosynthesis in eukaryotic algae.</title>
        <authorList>
            <person name="Hulatt C.J."/>
            <person name="Posewitz M.C."/>
        </authorList>
    </citation>
    <scope>NUCLEOTIDE SEQUENCE</scope>
    <source>
        <strain evidence="3">NIVA-4/92</strain>
    </source>
</reference>
<keyword evidence="4" id="KW-1185">Reference proteome</keyword>
<proteinExistence type="predicted"/>
<comment type="caution">
    <text evidence="3">The sequence shown here is derived from an EMBL/GenBank/DDBJ whole genome shotgun (WGS) entry which is preliminary data.</text>
</comment>
<dbReference type="Proteomes" id="UP000751190">
    <property type="component" value="Unassembled WGS sequence"/>
</dbReference>
<dbReference type="EMBL" id="JAGTXO010000031">
    <property type="protein sequence ID" value="KAG8460681.1"/>
    <property type="molecule type" value="Genomic_DNA"/>
</dbReference>
<organism evidence="3 4">
    <name type="scientific">Diacronema lutheri</name>
    <name type="common">Unicellular marine alga</name>
    <name type="synonym">Monochrysis lutheri</name>
    <dbReference type="NCBI Taxonomy" id="2081491"/>
    <lineage>
        <taxon>Eukaryota</taxon>
        <taxon>Haptista</taxon>
        <taxon>Haptophyta</taxon>
        <taxon>Pavlovophyceae</taxon>
        <taxon>Pavlovales</taxon>
        <taxon>Pavlovaceae</taxon>
        <taxon>Diacronema</taxon>
    </lineage>
</organism>
<feature type="coiled-coil region" evidence="1">
    <location>
        <begin position="258"/>
        <end position="429"/>
    </location>
</feature>
<dbReference type="OMA" id="VREERCS"/>
<evidence type="ECO:0000313" key="3">
    <source>
        <dbReference type="EMBL" id="KAG8460681.1"/>
    </source>
</evidence>
<sequence>MVPEGMKRVGGGYDADALLLFRSRLEKADKAVIDLRADRDHLLRKLQQKDEDVREHARHAEKLRADIERQRQGKEELTASTKDRVHEWLGMKRALEDQAAHLEAGLADARKELLHSRREVADVRLQADAAARRLSEKDAELARVHAELLAAGARDLQTHDGLLAHAARASQLDADKRALQHALEAERRKGAAIEEALQARLRDAQAELHDEATRTLGARAELAATVQARLHAELDADARHARALDDARAALAGVDARAGAAEMRAAEVERKLEATEREEARLRAALNDARAALAGVDARAGAAEMRAAEVERKLEATEREEARLRAALNDARAALAGVDARAGAAEMRAAEVERKLEATEREEARLRAALNEAIAGAAKDVHALERAHSAERARAAEAEHGARAAADALKAAQRREAAVRARLDAAEAEADARVEAERAAARAAATAAAEALARVKDAAAARQRNVAADAGDAERRLDAEQAARRSVEHALAEAEARLRATRALLAETQRTPRTSHPRPSGSLSRARALEPHAPRALTPTRLFVPGAERARHFDRPTVSSRLRETPERSPRDPALRPTPPRALLARVFATGAPTPPRWSARLGDAPAPHGPRPMRPAWIPAGSPASAERRRAHAAGAGERAADAARARAEHRRADELAGRAK</sequence>
<feature type="coiled-coil region" evidence="1">
    <location>
        <begin position="25"/>
        <end position="112"/>
    </location>
</feature>
<feature type="compositionally biased region" description="Basic and acidic residues" evidence="2">
    <location>
        <begin position="548"/>
        <end position="574"/>
    </location>
</feature>
<feature type="coiled-coil region" evidence="1">
    <location>
        <begin position="169"/>
        <end position="214"/>
    </location>
</feature>
<feature type="region of interest" description="Disordered" evidence="2">
    <location>
        <begin position="506"/>
        <end position="531"/>
    </location>
</feature>